<reference evidence="3" key="1">
    <citation type="submission" date="2019-02" db="EMBL/GenBank/DDBJ databases">
        <authorList>
            <person name="Gruber-Vodicka R. H."/>
            <person name="Seah K. B. B."/>
        </authorList>
    </citation>
    <scope>NUCLEOTIDE SEQUENCE</scope>
    <source>
        <strain evidence="2">BECK_BZ163</strain>
        <strain evidence="3">BECK_BZ164</strain>
        <strain evidence="1">BECK_BZ165</strain>
    </source>
</reference>
<sequence length="311" mass="35077">MAKAKKRERTLSYRRVIWVKGAQANNLERHLRKAHEGFTTTAERTFPYNDGEIQGAKIEFEDNADGLLAHIGLYVHHQSASVLPFPGSEESSEATLHPPPDAHNYSGKEVFFLIKGNDIALCTSNAHENVATLYIKHILRKAGKKELTTFFSIEPIANISKLRLIREKGVKKIHLNASVYDATLRYEKRKTVGMTMLNEAAQALMIAIGKDIDEKEMENLSVKVEYSFDLRKEGGELAGEHLKKTAVRLVEEDDQGFKIETGDGSSFGAEDLYMRKKVRFEPFGDSIFRSKAWEALKEYLGELKQSGISEQ</sequence>
<name>A0A450WJF8_9GAMM</name>
<dbReference type="EMBL" id="CAADFL010000464">
    <property type="protein sequence ID" value="VFK17159.1"/>
    <property type="molecule type" value="Genomic_DNA"/>
</dbReference>
<organism evidence="3">
    <name type="scientific">Candidatus Kentrum sp. FM</name>
    <dbReference type="NCBI Taxonomy" id="2126340"/>
    <lineage>
        <taxon>Bacteria</taxon>
        <taxon>Pseudomonadati</taxon>
        <taxon>Pseudomonadota</taxon>
        <taxon>Gammaproteobacteria</taxon>
        <taxon>Candidatus Kentrum</taxon>
    </lineage>
</organism>
<proteinExistence type="predicted"/>
<dbReference type="EMBL" id="CAADFA010000340">
    <property type="protein sequence ID" value="VFJ63268.1"/>
    <property type="molecule type" value="Genomic_DNA"/>
</dbReference>
<dbReference type="AlphaFoldDB" id="A0A450WJF8"/>
<gene>
    <name evidence="2" type="ORF">BECKFM1743A_GA0114220_103473</name>
    <name evidence="3" type="ORF">BECKFM1743B_GA0114221_104643</name>
    <name evidence="1" type="ORF">BECKFM1743C_GA0114222_103403</name>
</gene>
<accession>A0A450WJF8</accession>
<dbReference type="EMBL" id="CAADEZ010000347">
    <property type="protein sequence ID" value="VFJ64060.1"/>
    <property type="molecule type" value="Genomic_DNA"/>
</dbReference>
<evidence type="ECO:0000313" key="1">
    <source>
        <dbReference type="EMBL" id="VFJ63268.1"/>
    </source>
</evidence>
<evidence type="ECO:0000313" key="2">
    <source>
        <dbReference type="EMBL" id="VFJ64060.1"/>
    </source>
</evidence>
<evidence type="ECO:0000313" key="3">
    <source>
        <dbReference type="EMBL" id="VFK17159.1"/>
    </source>
</evidence>
<protein>
    <submittedName>
        <fullName evidence="3">Uncharacterized protein</fullName>
    </submittedName>
</protein>